<feature type="compositionally biased region" description="Pro residues" evidence="1">
    <location>
        <begin position="128"/>
        <end position="149"/>
    </location>
</feature>
<keyword evidence="4" id="KW-1185">Reference proteome</keyword>
<evidence type="ECO:0000313" key="4">
    <source>
        <dbReference type="Proteomes" id="UP000182235"/>
    </source>
</evidence>
<feature type="compositionally biased region" description="Pro residues" evidence="1">
    <location>
        <begin position="101"/>
        <end position="111"/>
    </location>
</feature>
<organism evidence="3 4">
    <name type="scientific">Emergomyces pasteurianus Ep9510</name>
    <dbReference type="NCBI Taxonomy" id="1447872"/>
    <lineage>
        <taxon>Eukaryota</taxon>
        <taxon>Fungi</taxon>
        <taxon>Dikarya</taxon>
        <taxon>Ascomycota</taxon>
        <taxon>Pezizomycotina</taxon>
        <taxon>Eurotiomycetes</taxon>
        <taxon>Eurotiomycetidae</taxon>
        <taxon>Onygenales</taxon>
        <taxon>Ajellomycetaceae</taxon>
        <taxon>Emergomyces</taxon>
    </lineage>
</organism>
<dbReference type="VEuPathDB" id="FungiDB:AJ78_05453"/>
<sequence>MIRPWVSILLLALVVIASASAVDLGKRRQARSDVPLNGRFEALSVRLWPQDKYLDDYRQYGRGKRQDEVASPTAVPENPDITSRDTPGLDITPAKSDSTAVPPPTQTPTPTPSNSTTDTTPPETSSSTPPPPPPPPPPSTTETPTPPPESTITTTSSSPTPTSTSTPSTTNPPSPTTPPRESSTTFIPTTNADGSPTTITSVVVVHPSVTKSPGGGQPKPPGLQTGGTPSVGAGMERGMLAALSLSGVIALAMML</sequence>
<feature type="compositionally biased region" description="Low complexity" evidence="1">
    <location>
        <begin position="112"/>
        <end position="127"/>
    </location>
</feature>
<gene>
    <name evidence="3" type="ORF">AJ78_05453</name>
</gene>
<feature type="compositionally biased region" description="Polar residues" evidence="1">
    <location>
        <begin position="186"/>
        <end position="201"/>
    </location>
</feature>
<feature type="chain" id="PRO_5012362867" evidence="2">
    <location>
        <begin position="22"/>
        <end position="255"/>
    </location>
</feature>
<reference evidence="3 4" key="1">
    <citation type="submission" date="2015-07" db="EMBL/GenBank/DDBJ databases">
        <title>Emmonsia species relationships and genome sequence.</title>
        <authorList>
            <consortium name="The Broad Institute Genomics Platform"/>
            <person name="Cuomo C.A."/>
            <person name="Munoz J.F."/>
            <person name="Imamovic A."/>
            <person name="Priest M.E."/>
            <person name="Young S."/>
            <person name="Clay O.K."/>
            <person name="McEwen J.G."/>
        </authorList>
    </citation>
    <scope>NUCLEOTIDE SEQUENCE [LARGE SCALE GENOMIC DNA]</scope>
    <source>
        <strain evidence="3 4">UAMH 9510</strain>
    </source>
</reference>
<feature type="compositionally biased region" description="Low complexity" evidence="1">
    <location>
        <begin position="150"/>
        <end position="169"/>
    </location>
</feature>
<name>A0A1J9QG87_9EURO</name>
<evidence type="ECO:0000313" key="3">
    <source>
        <dbReference type="EMBL" id="OJD14189.1"/>
    </source>
</evidence>
<feature type="signal peptide" evidence="2">
    <location>
        <begin position="1"/>
        <end position="21"/>
    </location>
</feature>
<dbReference type="Proteomes" id="UP000182235">
    <property type="component" value="Unassembled WGS sequence"/>
</dbReference>
<accession>A0A1J9QG87</accession>
<feature type="region of interest" description="Disordered" evidence="1">
    <location>
        <begin position="62"/>
        <end position="233"/>
    </location>
</feature>
<comment type="caution">
    <text evidence="3">The sequence shown here is derived from an EMBL/GenBank/DDBJ whole genome shotgun (WGS) entry which is preliminary data.</text>
</comment>
<keyword evidence="2" id="KW-0732">Signal</keyword>
<protein>
    <submittedName>
        <fullName evidence="3">Uncharacterized protein</fullName>
    </submittedName>
</protein>
<evidence type="ECO:0000256" key="1">
    <source>
        <dbReference type="SAM" id="MobiDB-lite"/>
    </source>
</evidence>
<dbReference type="PRINTS" id="PR01217">
    <property type="entry name" value="PRICHEXTENSN"/>
</dbReference>
<proteinExistence type="predicted"/>
<dbReference type="EMBL" id="LGRN01000237">
    <property type="protein sequence ID" value="OJD14189.1"/>
    <property type="molecule type" value="Genomic_DNA"/>
</dbReference>
<dbReference type="STRING" id="1447872.A0A1J9QG87"/>
<dbReference type="OrthoDB" id="4188602at2759"/>
<dbReference type="AlphaFoldDB" id="A0A1J9QG87"/>
<evidence type="ECO:0000256" key="2">
    <source>
        <dbReference type="SAM" id="SignalP"/>
    </source>
</evidence>